<feature type="signal peptide" evidence="1">
    <location>
        <begin position="1"/>
        <end position="25"/>
    </location>
</feature>
<keyword evidence="3" id="KW-1185">Reference proteome</keyword>
<sequence>MHDSWDFKMRLSTSFLLAAFSLTSAAVLRRETTTPDVHLAVQPRCGSLSGAVADVNAGLRPLNTYKTIVSFGDAYSDGGVQDGSSLKPPVMNYPDPKAGGRMSNGPIWVENLAKSVGATLKDYAASGAVVDSSQYPGTNLDRVNDFSAQANLFIGQGVKYDPDTTLYTVFFGINDFEEGGDLNMVAQNIAYRLVVLSSSPAFARNVLVVDNYGRGTNTSAGEAFKQQVFSALKSLHTLLGMNIGYVDLSM</sequence>
<keyword evidence="1" id="KW-0732">Signal</keyword>
<dbReference type="Pfam" id="PF00657">
    <property type="entry name" value="Lipase_GDSL"/>
    <property type="match status" value="1"/>
</dbReference>
<organism evidence="2 3">
    <name type="scientific">Tricholomella constricta</name>
    <dbReference type="NCBI Taxonomy" id="117010"/>
    <lineage>
        <taxon>Eukaryota</taxon>
        <taxon>Fungi</taxon>
        <taxon>Dikarya</taxon>
        <taxon>Basidiomycota</taxon>
        <taxon>Agaricomycotina</taxon>
        <taxon>Agaricomycetes</taxon>
        <taxon>Agaricomycetidae</taxon>
        <taxon>Agaricales</taxon>
        <taxon>Tricholomatineae</taxon>
        <taxon>Lyophyllaceae</taxon>
        <taxon>Tricholomella</taxon>
    </lineage>
</organism>
<dbReference type="Gene3D" id="3.40.50.1110">
    <property type="entry name" value="SGNH hydrolase"/>
    <property type="match status" value="1"/>
</dbReference>
<evidence type="ECO:0000313" key="2">
    <source>
        <dbReference type="EMBL" id="KAF5385087.1"/>
    </source>
</evidence>
<dbReference type="OrthoDB" id="1600564at2759"/>
<gene>
    <name evidence="2" type="ORF">D9615_001065</name>
</gene>
<dbReference type="InterPro" id="IPR001087">
    <property type="entry name" value="GDSL"/>
</dbReference>
<dbReference type="SUPFAM" id="SSF52266">
    <property type="entry name" value="SGNH hydrolase"/>
    <property type="match status" value="1"/>
</dbReference>
<dbReference type="GO" id="GO:0016788">
    <property type="term" value="F:hydrolase activity, acting on ester bonds"/>
    <property type="evidence" value="ECO:0007669"/>
    <property type="project" value="InterPro"/>
</dbReference>
<evidence type="ECO:0000313" key="3">
    <source>
        <dbReference type="Proteomes" id="UP000565441"/>
    </source>
</evidence>
<comment type="caution">
    <text evidence="2">The sequence shown here is derived from an EMBL/GenBank/DDBJ whole genome shotgun (WGS) entry which is preliminary data.</text>
</comment>
<protein>
    <recommendedName>
        <fullName evidence="4">Carbohydrate esterase family 16 protein</fullName>
    </recommendedName>
</protein>
<dbReference type="InterPro" id="IPR036514">
    <property type="entry name" value="SGNH_hydro_sf"/>
</dbReference>
<accession>A0A8H5M8X6</accession>
<evidence type="ECO:0008006" key="4">
    <source>
        <dbReference type="Google" id="ProtNLM"/>
    </source>
</evidence>
<proteinExistence type="predicted"/>
<reference evidence="2 3" key="1">
    <citation type="journal article" date="2020" name="ISME J.">
        <title>Uncovering the hidden diversity of litter-decomposition mechanisms in mushroom-forming fungi.</title>
        <authorList>
            <person name="Floudas D."/>
            <person name="Bentzer J."/>
            <person name="Ahren D."/>
            <person name="Johansson T."/>
            <person name="Persson P."/>
            <person name="Tunlid A."/>
        </authorList>
    </citation>
    <scope>NUCLEOTIDE SEQUENCE [LARGE SCALE GENOMIC DNA]</scope>
    <source>
        <strain evidence="2 3">CBS 661.87</strain>
    </source>
</reference>
<dbReference type="EMBL" id="JAACJP010000004">
    <property type="protein sequence ID" value="KAF5385087.1"/>
    <property type="molecule type" value="Genomic_DNA"/>
</dbReference>
<dbReference type="AlphaFoldDB" id="A0A8H5M8X6"/>
<feature type="chain" id="PRO_5034248120" description="Carbohydrate esterase family 16 protein" evidence="1">
    <location>
        <begin position="26"/>
        <end position="250"/>
    </location>
</feature>
<name>A0A8H5M8X6_9AGAR</name>
<dbReference type="Proteomes" id="UP000565441">
    <property type="component" value="Unassembled WGS sequence"/>
</dbReference>
<evidence type="ECO:0000256" key="1">
    <source>
        <dbReference type="SAM" id="SignalP"/>
    </source>
</evidence>